<organism evidence="2 3">
    <name type="scientific">Clathrospora elynae</name>
    <dbReference type="NCBI Taxonomy" id="706981"/>
    <lineage>
        <taxon>Eukaryota</taxon>
        <taxon>Fungi</taxon>
        <taxon>Dikarya</taxon>
        <taxon>Ascomycota</taxon>
        <taxon>Pezizomycotina</taxon>
        <taxon>Dothideomycetes</taxon>
        <taxon>Pleosporomycetidae</taxon>
        <taxon>Pleosporales</taxon>
        <taxon>Diademaceae</taxon>
        <taxon>Clathrospora</taxon>
    </lineage>
</organism>
<feature type="region of interest" description="Disordered" evidence="1">
    <location>
        <begin position="1"/>
        <end position="35"/>
    </location>
</feature>
<protein>
    <submittedName>
        <fullName evidence="2">Uncharacterized protein</fullName>
    </submittedName>
</protein>
<evidence type="ECO:0000256" key="1">
    <source>
        <dbReference type="SAM" id="MobiDB-lite"/>
    </source>
</evidence>
<dbReference type="Proteomes" id="UP000800038">
    <property type="component" value="Unassembled WGS sequence"/>
</dbReference>
<accession>A0A6A5S5M9</accession>
<evidence type="ECO:0000313" key="2">
    <source>
        <dbReference type="EMBL" id="KAF1935925.1"/>
    </source>
</evidence>
<evidence type="ECO:0000313" key="3">
    <source>
        <dbReference type="Proteomes" id="UP000800038"/>
    </source>
</evidence>
<feature type="compositionally biased region" description="Polar residues" evidence="1">
    <location>
        <begin position="22"/>
        <end position="32"/>
    </location>
</feature>
<reference evidence="2" key="1">
    <citation type="journal article" date="2020" name="Stud. Mycol.">
        <title>101 Dothideomycetes genomes: a test case for predicting lifestyles and emergence of pathogens.</title>
        <authorList>
            <person name="Haridas S."/>
            <person name="Albert R."/>
            <person name="Binder M."/>
            <person name="Bloem J."/>
            <person name="Labutti K."/>
            <person name="Salamov A."/>
            <person name="Andreopoulos B."/>
            <person name="Baker S."/>
            <person name="Barry K."/>
            <person name="Bills G."/>
            <person name="Bluhm B."/>
            <person name="Cannon C."/>
            <person name="Castanera R."/>
            <person name="Culley D."/>
            <person name="Daum C."/>
            <person name="Ezra D."/>
            <person name="Gonzalez J."/>
            <person name="Henrissat B."/>
            <person name="Kuo A."/>
            <person name="Liang C."/>
            <person name="Lipzen A."/>
            <person name="Lutzoni F."/>
            <person name="Magnuson J."/>
            <person name="Mondo S."/>
            <person name="Nolan M."/>
            <person name="Ohm R."/>
            <person name="Pangilinan J."/>
            <person name="Park H.-J."/>
            <person name="Ramirez L."/>
            <person name="Alfaro M."/>
            <person name="Sun H."/>
            <person name="Tritt A."/>
            <person name="Yoshinaga Y."/>
            <person name="Zwiers L.-H."/>
            <person name="Turgeon B."/>
            <person name="Goodwin S."/>
            <person name="Spatafora J."/>
            <person name="Crous P."/>
            <person name="Grigoriev I."/>
        </authorList>
    </citation>
    <scope>NUCLEOTIDE SEQUENCE</scope>
    <source>
        <strain evidence="2">CBS 161.51</strain>
    </source>
</reference>
<gene>
    <name evidence="2" type="ORF">EJ02DRAFT_107842</name>
</gene>
<dbReference type="AlphaFoldDB" id="A0A6A5S5M9"/>
<keyword evidence="3" id="KW-1185">Reference proteome</keyword>
<dbReference type="EMBL" id="ML976225">
    <property type="protein sequence ID" value="KAF1935925.1"/>
    <property type="molecule type" value="Genomic_DNA"/>
</dbReference>
<name>A0A6A5S5M9_9PLEO</name>
<proteinExistence type="predicted"/>
<sequence>MAAISARRMSRADRDRKRPTASPETSRLSQAQGEGHNAAWRCATCDSSSRTSQRPSAWIVKVVRIVRVMAWFARAEAEVAEVEAWRLKPGGWPGLTPAGCSRSTPPITQVLEDRANCGVCGTSYPTQPYEATTVPAKAPTGNWLHASLTATAGAFLQYEKRHLGT</sequence>